<reference evidence="2 3" key="1">
    <citation type="journal article" date="2014" name="Genome Announc.">
        <title>Complete Genome Sequence of Mycoplasma ovis Strain Michigan, a Hemoplasma of Sheep with Two Distinct 16S rRNA Genes.</title>
        <authorList>
            <person name="Deshuillers P.L."/>
            <person name="Santos A.P."/>
            <person name="do Nascimento N.C."/>
            <person name="Hampel J.A."/>
            <person name="Bergin I.L."/>
            <person name="Dyson M.C."/>
            <person name="Messick J.B."/>
        </authorList>
    </citation>
    <scope>NUCLEOTIDE SEQUENCE [LARGE SCALE GENOMIC DNA]</scope>
    <source>
        <strain evidence="2 3">Michigan</strain>
    </source>
</reference>
<accession>A0ABM5P199</accession>
<organism evidence="2 3">
    <name type="scientific">Mycoplasma ovis str. Michigan</name>
    <dbReference type="NCBI Taxonomy" id="1415773"/>
    <lineage>
        <taxon>Bacteria</taxon>
        <taxon>Bacillati</taxon>
        <taxon>Mycoplasmatota</taxon>
        <taxon>Mollicutes</taxon>
        <taxon>Mycoplasmataceae</taxon>
        <taxon>Mycoplasma</taxon>
    </lineage>
</organism>
<evidence type="ECO:0000313" key="2">
    <source>
        <dbReference type="EMBL" id="AHC40256.1"/>
    </source>
</evidence>
<gene>
    <name evidence="2" type="ORF">OVS_01870</name>
</gene>
<keyword evidence="1" id="KW-1133">Transmembrane helix</keyword>
<feature type="transmembrane region" description="Helical" evidence="1">
    <location>
        <begin position="137"/>
        <end position="155"/>
    </location>
</feature>
<dbReference type="EMBL" id="CP006935">
    <property type="protein sequence ID" value="AHC40256.1"/>
    <property type="molecule type" value="Genomic_DNA"/>
</dbReference>
<keyword evidence="3" id="KW-1185">Reference proteome</keyword>
<dbReference type="Proteomes" id="UP000018745">
    <property type="component" value="Chromosome"/>
</dbReference>
<protein>
    <submittedName>
        <fullName evidence="2">Uncharacterized protein</fullName>
    </submittedName>
</protein>
<keyword evidence="1" id="KW-0812">Transmembrane</keyword>
<feature type="transmembrane region" description="Helical" evidence="1">
    <location>
        <begin position="91"/>
        <end position="109"/>
    </location>
</feature>
<feature type="transmembrane region" description="Helical" evidence="1">
    <location>
        <begin position="64"/>
        <end position="85"/>
    </location>
</feature>
<evidence type="ECO:0000256" key="1">
    <source>
        <dbReference type="SAM" id="Phobius"/>
    </source>
</evidence>
<proteinExistence type="predicted"/>
<sequence>MAGLFKLFGLVAFCKWLSKKSRWNNFENPTNKQETKKYLKIEHGLNKWLTIWKKILRWFKILKFFQLGLCIVSLITLPVGCLVSSASHWSFGIFGVYTFFTYFIYYLYCSQSRELLKYKTKSNEGLHLQKCKSTVRLSLFFSLLPFVFLFGYKPFDYVNYSLSELVDTETLKNMNPHLFEKKLTNLNKKPEELQGLSVDLEEFQQPTDLI</sequence>
<name>A0ABM5P199_9MOLU</name>
<evidence type="ECO:0000313" key="3">
    <source>
        <dbReference type="Proteomes" id="UP000018745"/>
    </source>
</evidence>
<keyword evidence="1" id="KW-0472">Membrane</keyword>
<dbReference type="RefSeq" id="WP_024071158.1">
    <property type="nucleotide sequence ID" value="NC_023062.1"/>
</dbReference>